<dbReference type="EMBL" id="JAGMUU010000006">
    <property type="protein sequence ID" value="KAH7150008.1"/>
    <property type="molecule type" value="Genomic_DNA"/>
</dbReference>
<feature type="compositionally biased region" description="Basic and acidic residues" evidence="1">
    <location>
        <begin position="164"/>
        <end position="184"/>
    </location>
</feature>
<dbReference type="Proteomes" id="UP000717696">
    <property type="component" value="Unassembled WGS sequence"/>
</dbReference>
<dbReference type="OrthoDB" id="10597727at2759"/>
<feature type="compositionally biased region" description="Low complexity" evidence="1">
    <location>
        <begin position="137"/>
        <end position="150"/>
    </location>
</feature>
<proteinExistence type="predicted"/>
<feature type="compositionally biased region" description="Basic and acidic residues" evidence="1">
    <location>
        <begin position="69"/>
        <end position="78"/>
    </location>
</feature>
<comment type="caution">
    <text evidence="2">The sequence shown here is derived from an EMBL/GenBank/DDBJ whole genome shotgun (WGS) entry which is preliminary data.</text>
</comment>
<evidence type="ECO:0000313" key="3">
    <source>
        <dbReference type="Proteomes" id="UP000717696"/>
    </source>
</evidence>
<reference evidence="2" key="1">
    <citation type="journal article" date="2021" name="Nat. Commun.">
        <title>Genetic determinants of endophytism in the Arabidopsis root mycobiome.</title>
        <authorList>
            <person name="Mesny F."/>
            <person name="Miyauchi S."/>
            <person name="Thiergart T."/>
            <person name="Pickel B."/>
            <person name="Atanasova L."/>
            <person name="Karlsson M."/>
            <person name="Huettel B."/>
            <person name="Barry K.W."/>
            <person name="Haridas S."/>
            <person name="Chen C."/>
            <person name="Bauer D."/>
            <person name="Andreopoulos W."/>
            <person name="Pangilinan J."/>
            <person name="LaButti K."/>
            <person name="Riley R."/>
            <person name="Lipzen A."/>
            <person name="Clum A."/>
            <person name="Drula E."/>
            <person name="Henrissat B."/>
            <person name="Kohler A."/>
            <person name="Grigoriev I.V."/>
            <person name="Martin F.M."/>
            <person name="Hacquard S."/>
        </authorList>
    </citation>
    <scope>NUCLEOTIDE SEQUENCE</scope>
    <source>
        <strain evidence="2">MPI-CAGE-AT-0021</strain>
    </source>
</reference>
<feature type="compositionally biased region" description="Polar residues" evidence="1">
    <location>
        <begin position="44"/>
        <end position="63"/>
    </location>
</feature>
<feature type="compositionally biased region" description="Basic residues" evidence="1">
    <location>
        <begin position="185"/>
        <end position="201"/>
    </location>
</feature>
<keyword evidence="3" id="KW-1185">Reference proteome</keyword>
<feature type="region of interest" description="Disordered" evidence="1">
    <location>
        <begin position="1"/>
        <end position="220"/>
    </location>
</feature>
<sequence>MPPKTFTPMDRQDRNQPSRTPSTGFSLEKSRGTPKVESNMPGPTATSTFPEPSTNSRHGSTINHDVDEEVHNDTRHPPSEPTTPHLTRSRLRGIVESGQTSLTSNQILGMNGSGPRAAEYDLFGIGGFVNGPQPTSQPEQGTTTQNETPTGTPPESDPCSAELQRLEENRDQSVEENGEENRRHLAERRRRHPNSRPRRHDRPVSTWMSMKRIAHHPRDG</sequence>
<organism evidence="2 3">
    <name type="scientific">Dactylonectria estremocensis</name>
    <dbReference type="NCBI Taxonomy" id="1079267"/>
    <lineage>
        <taxon>Eukaryota</taxon>
        <taxon>Fungi</taxon>
        <taxon>Dikarya</taxon>
        <taxon>Ascomycota</taxon>
        <taxon>Pezizomycotina</taxon>
        <taxon>Sordariomycetes</taxon>
        <taxon>Hypocreomycetidae</taxon>
        <taxon>Hypocreales</taxon>
        <taxon>Nectriaceae</taxon>
        <taxon>Dactylonectria</taxon>
    </lineage>
</organism>
<evidence type="ECO:0000256" key="1">
    <source>
        <dbReference type="SAM" id="MobiDB-lite"/>
    </source>
</evidence>
<gene>
    <name evidence="2" type="ORF">B0J13DRAFT_280811</name>
</gene>
<evidence type="ECO:0000313" key="2">
    <source>
        <dbReference type="EMBL" id="KAH7150008.1"/>
    </source>
</evidence>
<dbReference type="AlphaFoldDB" id="A0A9P9F1F9"/>
<accession>A0A9P9F1F9</accession>
<feature type="compositionally biased region" description="Polar residues" evidence="1">
    <location>
        <begin position="97"/>
        <end position="108"/>
    </location>
</feature>
<protein>
    <submittedName>
        <fullName evidence="2">Uncharacterized protein</fullName>
    </submittedName>
</protein>
<name>A0A9P9F1F9_9HYPO</name>